<dbReference type="EMBL" id="MRVG01000011">
    <property type="protein sequence ID" value="PMB64979.1"/>
    <property type="molecule type" value="Genomic_DNA"/>
</dbReference>
<dbReference type="Proteomes" id="UP000235728">
    <property type="component" value="Unassembled WGS sequence"/>
</dbReference>
<dbReference type="PANTHER" id="PTHR36978:SF4">
    <property type="entry name" value="P-LOOP CONTAINING NUCLEOSIDE TRIPHOSPHATE HYDROLASE PROTEIN"/>
    <property type="match status" value="1"/>
</dbReference>
<accession>A0A2N6NCM6</accession>
<evidence type="ECO:0008006" key="3">
    <source>
        <dbReference type="Google" id="ProtNLM"/>
    </source>
</evidence>
<protein>
    <recommendedName>
        <fullName evidence="3">NAD dependent epimerase/dehydratase</fullName>
    </recommendedName>
</protein>
<dbReference type="InterPro" id="IPR040632">
    <property type="entry name" value="Sulfotransfer_4"/>
</dbReference>
<organism evidence="1 2">
    <name type="scientific">Beauveria bassiana</name>
    <name type="common">White muscardine disease fungus</name>
    <name type="synonym">Tritirachium shiotae</name>
    <dbReference type="NCBI Taxonomy" id="176275"/>
    <lineage>
        <taxon>Eukaryota</taxon>
        <taxon>Fungi</taxon>
        <taxon>Dikarya</taxon>
        <taxon>Ascomycota</taxon>
        <taxon>Pezizomycotina</taxon>
        <taxon>Sordariomycetes</taxon>
        <taxon>Hypocreomycetidae</taxon>
        <taxon>Hypocreales</taxon>
        <taxon>Cordycipitaceae</taxon>
        <taxon>Beauveria</taxon>
    </lineage>
</organism>
<dbReference type="PANTHER" id="PTHR36978">
    <property type="entry name" value="P-LOOP CONTAINING NUCLEOTIDE TRIPHOSPHATE HYDROLASE"/>
    <property type="match status" value="1"/>
</dbReference>
<dbReference type="OMA" id="WKTRLGG"/>
<dbReference type="AlphaFoldDB" id="A0A2N6NCM6"/>
<evidence type="ECO:0000313" key="1">
    <source>
        <dbReference type="EMBL" id="PMB64979.1"/>
    </source>
</evidence>
<dbReference type="Pfam" id="PF17784">
    <property type="entry name" value="Sulfotransfer_4"/>
    <property type="match status" value="1"/>
</dbReference>
<dbReference type="InterPro" id="IPR027417">
    <property type="entry name" value="P-loop_NTPase"/>
</dbReference>
<dbReference type="Gene3D" id="3.40.50.300">
    <property type="entry name" value="P-loop containing nucleotide triphosphate hydrolases"/>
    <property type="match status" value="1"/>
</dbReference>
<comment type="caution">
    <text evidence="1">The sequence shown here is derived from an EMBL/GenBank/DDBJ whole genome shotgun (WGS) entry which is preliminary data.</text>
</comment>
<sequence length="296" mass="33695">MLPEYYPIDGSEGYPRTTPMKVIVCGFPRTGTMSTHAALQMLGLNRTHHMIHVITDYEGREMQEWTRALRAKYHGDGTFTKLDWDRLLGDCQDCIDYPSALFAAELAQLYPEAKVVMLNRDPDKWHESMCETVAAIGAHMSLGRKLQQLYCYLFNGGTRSSASFWREINHAEGGYDLVTEKDKAIAFMKQKYDECRNVVDEERRIEWKVQGGWEPLCKHLGVEVPVVEDPKTGKMVKAPFPRINDRKTFKQNVELRMALVVAETNNFVFSLLGRGVTLAAVGYGAYTMWRLVAARG</sequence>
<proteinExistence type="predicted"/>
<name>A0A2N6NCM6_BEABA</name>
<reference evidence="1 2" key="1">
    <citation type="journal article" date="2016" name="Appl. Microbiol. Biotechnol.">
        <title>Characterization of T-DNA insertion mutants with decreased virulence in the entomopathogenic fungus Beauveria bassiana JEF-007.</title>
        <authorList>
            <person name="Kim S."/>
            <person name="Lee S.J."/>
            <person name="Nai Y.S."/>
            <person name="Yu J.S."/>
            <person name="Lee M.R."/>
            <person name="Yang Y.T."/>
            <person name="Kim J.S."/>
        </authorList>
    </citation>
    <scope>NUCLEOTIDE SEQUENCE [LARGE SCALE GENOMIC DNA]</scope>
    <source>
        <strain evidence="1 2">JEF-007</strain>
    </source>
</reference>
<dbReference type="SUPFAM" id="SSF52540">
    <property type="entry name" value="P-loop containing nucleoside triphosphate hydrolases"/>
    <property type="match status" value="1"/>
</dbReference>
<gene>
    <name evidence="1" type="ORF">BM221_009166</name>
</gene>
<evidence type="ECO:0000313" key="2">
    <source>
        <dbReference type="Proteomes" id="UP000235728"/>
    </source>
</evidence>